<name>A0ABN8SB26_9CNID</name>
<accession>A0ABN8SB26</accession>
<protein>
    <submittedName>
        <fullName evidence="2">Uncharacterized protein</fullName>
    </submittedName>
</protein>
<reference evidence="2 3" key="1">
    <citation type="submission" date="2022-05" db="EMBL/GenBank/DDBJ databases">
        <authorList>
            <consortium name="Genoscope - CEA"/>
            <person name="William W."/>
        </authorList>
    </citation>
    <scope>NUCLEOTIDE SEQUENCE [LARGE SCALE GENOMIC DNA]</scope>
</reference>
<feature type="region of interest" description="Disordered" evidence="1">
    <location>
        <begin position="39"/>
        <end position="60"/>
    </location>
</feature>
<dbReference type="Proteomes" id="UP001159405">
    <property type="component" value="Unassembled WGS sequence"/>
</dbReference>
<keyword evidence="3" id="KW-1185">Reference proteome</keyword>
<organism evidence="2 3">
    <name type="scientific">Porites lobata</name>
    <dbReference type="NCBI Taxonomy" id="104759"/>
    <lineage>
        <taxon>Eukaryota</taxon>
        <taxon>Metazoa</taxon>
        <taxon>Cnidaria</taxon>
        <taxon>Anthozoa</taxon>
        <taxon>Hexacorallia</taxon>
        <taxon>Scleractinia</taxon>
        <taxon>Fungiina</taxon>
        <taxon>Poritidae</taxon>
        <taxon>Porites</taxon>
    </lineage>
</organism>
<evidence type="ECO:0000313" key="2">
    <source>
        <dbReference type="EMBL" id="CAH3186948.1"/>
    </source>
</evidence>
<gene>
    <name evidence="2" type="ORF">PLOB_00036491</name>
</gene>
<feature type="region of interest" description="Disordered" evidence="1">
    <location>
        <begin position="1"/>
        <end position="20"/>
    </location>
</feature>
<evidence type="ECO:0000313" key="3">
    <source>
        <dbReference type="Proteomes" id="UP001159405"/>
    </source>
</evidence>
<dbReference type="EMBL" id="CALNXK010000513">
    <property type="protein sequence ID" value="CAH3186948.1"/>
    <property type="molecule type" value="Genomic_DNA"/>
</dbReference>
<proteinExistence type="predicted"/>
<sequence length="160" mass="18001">MAFKDIQYMTPLPPDELSKREEETMKDWVENYRPVRQRTVRSETTKDKAGALPPAVYSNSNTDVTTRVSFQADQVEETPAVSSDMPSAVTDVPVLNFVSDATVPQLTLASTADYNQVEEYESDSDDSDNDVDIDSEELVIGKPVMTRSGRQVRVWTRFDV</sequence>
<feature type="compositionally biased region" description="Basic and acidic residues" evidence="1">
    <location>
        <begin position="40"/>
        <end position="49"/>
    </location>
</feature>
<evidence type="ECO:0000256" key="1">
    <source>
        <dbReference type="SAM" id="MobiDB-lite"/>
    </source>
</evidence>
<comment type="caution">
    <text evidence="2">The sequence shown here is derived from an EMBL/GenBank/DDBJ whole genome shotgun (WGS) entry which is preliminary data.</text>
</comment>